<gene>
    <name evidence="2" type="ORF">OSB04_009553</name>
</gene>
<dbReference type="AlphaFoldDB" id="A0AA38T5V3"/>
<dbReference type="Proteomes" id="UP001172457">
    <property type="component" value="Chromosome 3"/>
</dbReference>
<keyword evidence="3" id="KW-1185">Reference proteome</keyword>
<protein>
    <submittedName>
        <fullName evidence="2">Uncharacterized protein</fullName>
    </submittedName>
</protein>
<evidence type="ECO:0000256" key="1">
    <source>
        <dbReference type="SAM" id="MobiDB-lite"/>
    </source>
</evidence>
<evidence type="ECO:0000313" key="2">
    <source>
        <dbReference type="EMBL" id="KAJ9554939.1"/>
    </source>
</evidence>
<sequence>MNPVLGFNLAANGSGSNLAGPRIMKGRKQTSSYNHKPSYPMDSRGGGEDRGLGFSKFGSSSRSVFGDLSCGSVVKETLVFGANGGNGSGSGIVNNASAILDDMSRLKIDATGNKKSVDTKLMVDELPKEISKMKIEGTIGIETDKKSQFTDFVDSNVALELENEMKRMDLKDPTTDIYSGKGNFGSLKIGNECNEEGANAKLMSDRMREASRSSSTRSEKMAEFAFTSKLDDIGASHVEFKTPDMKSNVFSGLNRFEAKKESVKNTKSKKNKGKPKNPVVGQSRFREDFGFSGRSWSENVDTSEAYSPMDISPCHETPADDCYRETSLTSEEMKTCLTAYSAWILVMVIETLFSKRWISETESFKSATENMEFSSDTFVTALDSDESSTATSGRQESPAMRVFNFASKSDNKIKDGFTFAASSSSQRQFPSDSHRVDEERDASRILSDINLALAPSSLHSLPIFKLPKLPFPE</sequence>
<dbReference type="PANTHER" id="PTHR45181">
    <property type="entry name" value="HEAT SHOCK PROTEIN DNAJ WITH TETRATRICOPEPTIDE REPEAT-CONTAINING PROTEIN"/>
    <property type="match status" value="1"/>
</dbReference>
<dbReference type="EMBL" id="JARYMX010000003">
    <property type="protein sequence ID" value="KAJ9554939.1"/>
    <property type="molecule type" value="Genomic_DNA"/>
</dbReference>
<evidence type="ECO:0000313" key="3">
    <source>
        <dbReference type="Proteomes" id="UP001172457"/>
    </source>
</evidence>
<organism evidence="2 3">
    <name type="scientific">Centaurea solstitialis</name>
    <name type="common">yellow star-thistle</name>
    <dbReference type="NCBI Taxonomy" id="347529"/>
    <lineage>
        <taxon>Eukaryota</taxon>
        <taxon>Viridiplantae</taxon>
        <taxon>Streptophyta</taxon>
        <taxon>Embryophyta</taxon>
        <taxon>Tracheophyta</taxon>
        <taxon>Spermatophyta</taxon>
        <taxon>Magnoliopsida</taxon>
        <taxon>eudicotyledons</taxon>
        <taxon>Gunneridae</taxon>
        <taxon>Pentapetalae</taxon>
        <taxon>asterids</taxon>
        <taxon>campanulids</taxon>
        <taxon>Asterales</taxon>
        <taxon>Asteraceae</taxon>
        <taxon>Carduoideae</taxon>
        <taxon>Cardueae</taxon>
        <taxon>Centaureinae</taxon>
        <taxon>Centaurea</taxon>
    </lineage>
</organism>
<name>A0AA38T5V3_9ASTR</name>
<dbReference type="PANTHER" id="PTHR45181:SF12">
    <property type="entry name" value="43KDA POSTSYNAPTIC PROTEIN"/>
    <property type="match status" value="1"/>
</dbReference>
<proteinExistence type="predicted"/>
<comment type="caution">
    <text evidence="2">The sequence shown here is derived from an EMBL/GenBank/DDBJ whole genome shotgun (WGS) entry which is preliminary data.</text>
</comment>
<accession>A0AA38T5V3</accession>
<reference evidence="2" key="1">
    <citation type="submission" date="2023-03" db="EMBL/GenBank/DDBJ databases">
        <title>Chromosome-scale reference genome and RAD-based genetic map of yellow starthistle (Centaurea solstitialis) reveal putative structural variation and QTLs associated with invader traits.</title>
        <authorList>
            <person name="Reatini B."/>
            <person name="Cang F.A."/>
            <person name="Jiang Q."/>
            <person name="Mckibben M.T.W."/>
            <person name="Barker M.S."/>
            <person name="Rieseberg L.H."/>
            <person name="Dlugosch K.M."/>
        </authorList>
    </citation>
    <scope>NUCLEOTIDE SEQUENCE</scope>
    <source>
        <strain evidence="2">CAN-66</strain>
        <tissue evidence="2">Leaf</tissue>
    </source>
</reference>
<feature type="region of interest" description="Disordered" evidence="1">
    <location>
        <begin position="18"/>
        <end position="53"/>
    </location>
</feature>